<protein>
    <recommendedName>
        <fullName evidence="4">Secreted peptide</fullName>
    </recommendedName>
</protein>
<gene>
    <name evidence="2" type="ORF">QBC34DRAFT_168937</name>
</gene>
<evidence type="ECO:0000313" key="3">
    <source>
        <dbReference type="Proteomes" id="UP001321760"/>
    </source>
</evidence>
<accession>A0AAV9GBI5</accession>
<reference evidence="2" key="1">
    <citation type="journal article" date="2023" name="Mol. Phylogenet. Evol.">
        <title>Genome-scale phylogeny and comparative genomics of the fungal order Sordariales.</title>
        <authorList>
            <person name="Hensen N."/>
            <person name="Bonometti L."/>
            <person name="Westerberg I."/>
            <person name="Brannstrom I.O."/>
            <person name="Guillou S."/>
            <person name="Cros-Aarteil S."/>
            <person name="Calhoun S."/>
            <person name="Haridas S."/>
            <person name="Kuo A."/>
            <person name="Mondo S."/>
            <person name="Pangilinan J."/>
            <person name="Riley R."/>
            <person name="LaButti K."/>
            <person name="Andreopoulos B."/>
            <person name="Lipzen A."/>
            <person name="Chen C."/>
            <person name="Yan M."/>
            <person name="Daum C."/>
            <person name="Ng V."/>
            <person name="Clum A."/>
            <person name="Steindorff A."/>
            <person name="Ohm R.A."/>
            <person name="Martin F."/>
            <person name="Silar P."/>
            <person name="Natvig D.O."/>
            <person name="Lalanne C."/>
            <person name="Gautier V."/>
            <person name="Ament-Velasquez S.L."/>
            <person name="Kruys A."/>
            <person name="Hutchinson M.I."/>
            <person name="Powell A.J."/>
            <person name="Barry K."/>
            <person name="Miller A.N."/>
            <person name="Grigoriev I.V."/>
            <person name="Debuchy R."/>
            <person name="Gladieux P."/>
            <person name="Hiltunen Thoren M."/>
            <person name="Johannesson H."/>
        </authorList>
    </citation>
    <scope>NUCLEOTIDE SEQUENCE</scope>
    <source>
        <strain evidence="2">PSN243</strain>
    </source>
</reference>
<name>A0AAV9GBI5_9PEZI</name>
<evidence type="ECO:0000313" key="2">
    <source>
        <dbReference type="EMBL" id="KAK4444991.1"/>
    </source>
</evidence>
<dbReference type="Proteomes" id="UP001321760">
    <property type="component" value="Unassembled WGS sequence"/>
</dbReference>
<feature type="signal peptide" evidence="1">
    <location>
        <begin position="1"/>
        <end position="27"/>
    </location>
</feature>
<keyword evidence="1" id="KW-0732">Signal</keyword>
<dbReference type="AlphaFoldDB" id="A0AAV9GBI5"/>
<comment type="caution">
    <text evidence="2">The sequence shown here is derived from an EMBL/GenBank/DDBJ whole genome shotgun (WGS) entry which is preliminary data.</text>
</comment>
<evidence type="ECO:0000256" key="1">
    <source>
        <dbReference type="SAM" id="SignalP"/>
    </source>
</evidence>
<proteinExistence type="predicted"/>
<keyword evidence="3" id="KW-1185">Reference proteome</keyword>
<sequence length="125" mass="14070">MFLFISFCHFGIFVVLLQLCCLDDGACLPYEAAAAVAAAAVITTYIHIRRVRASALALRARWDGFGSITYLPSFSWHLLGSWDMQRYLQFCFSFSLNFFFFFGDQRCGDGMIWCVCGVCLSIVTA</sequence>
<organism evidence="2 3">
    <name type="scientific">Podospora aff. communis PSN243</name>
    <dbReference type="NCBI Taxonomy" id="3040156"/>
    <lineage>
        <taxon>Eukaryota</taxon>
        <taxon>Fungi</taxon>
        <taxon>Dikarya</taxon>
        <taxon>Ascomycota</taxon>
        <taxon>Pezizomycotina</taxon>
        <taxon>Sordariomycetes</taxon>
        <taxon>Sordariomycetidae</taxon>
        <taxon>Sordariales</taxon>
        <taxon>Podosporaceae</taxon>
        <taxon>Podospora</taxon>
    </lineage>
</organism>
<evidence type="ECO:0008006" key="4">
    <source>
        <dbReference type="Google" id="ProtNLM"/>
    </source>
</evidence>
<dbReference type="EMBL" id="MU865970">
    <property type="protein sequence ID" value="KAK4444991.1"/>
    <property type="molecule type" value="Genomic_DNA"/>
</dbReference>
<feature type="chain" id="PRO_5043597409" description="Secreted peptide" evidence="1">
    <location>
        <begin position="28"/>
        <end position="125"/>
    </location>
</feature>
<reference evidence="2" key="2">
    <citation type="submission" date="2023-05" db="EMBL/GenBank/DDBJ databases">
        <authorList>
            <consortium name="Lawrence Berkeley National Laboratory"/>
            <person name="Steindorff A."/>
            <person name="Hensen N."/>
            <person name="Bonometti L."/>
            <person name="Westerberg I."/>
            <person name="Brannstrom I.O."/>
            <person name="Guillou S."/>
            <person name="Cros-Aarteil S."/>
            <person name="Calhoun S."/>
            <person name="Haridas S."/>
            <person name="Kuo A."/>
            <person name="Mondo S."/>
            <person name="Pangilinan J."/>
            <person name="Riley R."/>
            <person name="Labutti K."/>
            <person name="Andreopoulos B."/>
            <person name="Lipzen A."/>
            <person name="Chen C."/>
            <person name="Yanf M."/>
            <person name="Daum C."/>
            <person name="Ng V."/>
            <person name="Clum A."/>
            <person name="Ohm R."/>
            <person name="Martin F."/>
            <person name="Silar P."/>
            <person name="Natvig D."/>
            <person name="Lalanne C."/>
            <person name="Gautier V."/>
            <person name="Ament-Velasquez S.L."/>
            <person name="Kruys A."/>
            <person name="Hutchinson M.I."/>
            <person name="Powell A.J."/>
            <person name="Barry K."/>
            <person name="Miller A.N."/>
            <person name="Grigoriev I.V."/>
            <person name="Debuchy R."/>
            <person name="Gladieux P."/>
            <person name="Thoren M.H."/>
            <person name="Johannesson H."/>
        </authorList>
    </citation>
    <scope>NUCLEOTIDE SEQUENCE</scope>
    <source>
        <strain evidence="2">PSN243</strain>
    </source>
</reference>